<keyword evidence="3 6" id="KW-0238">DNA-binding</keyword>
<accession>A0A6P6YDM0</accession>
<feature type="DNA-binding region" description="Homeobox" evidence="6">
    <location>
        <begin position="539"/>
        <end position="598"/>
    </location>
</feature>
<feature type="compositionally biased region" description="Low complexity" evidence="8">
    <location>
        <begin position="210"/>
        <end position="228"/>
    </location>
</feature>
<evidence type="ECO:0000256" key="8">
    <source>
        <dbReference type="SAM" id="MobiDB-lite"/>
    </source>
</evidence>
<evidence type="ECO:0000313" key="11">
    <source>
        <dbReference type="RefSeq" id="XP_027203543.1"/>
    </source>
</evidence>
<dbReference type="FunFam" id="1.10.10.60:FF:000081">
    <property type="entry name" value="Empty spiracles homeobox 2"/>
    <property type="match status" value="1"/>
</dbReference>
<dbReference type="Pfam" id="PF00046">
    <property type="entry name" value="Homeodomain"/>
    <property type="match status" value="1"/>
</dbReference>
<dbReference type="SUPFAM" id="SSF46689">
    <property type="entry name" value="Homeodomain-like"/>
    <property type="match status" value="1"/>
</dbReference>
<evidence type="ECO:0000256" key="4">
    <source>
        <dbReference type="ARBA" id="ARBA00023155"/>
    </source>
</evidence>
<dbReference type="RefSeq" id="XP_027203543.1">
    <property type="nucleotide sequence ID" value="XM_027347742.1"/>
</dbReference>
<evidence type="ECO:0000313" key="10">
    <source>
        <dbReference type="Proteomes" id="UP000515146"/>
    </source>
</evidence>
<dbReference type="GO" id="GO:0000978">
    <property type="term" value="F:RNA polymerase II cis-regulatory region sequence-specific DNA binding"/>
    <property type="evidence" value="ECO:0007669"/>
    <property type="project" value="TreeGrafter"/>
</dbReference>
<dbReference type="GO" id="GO:0005634">
    <property type="term" value="C:nucleus"/>
    <property type="evidence" value="ECO:0007669"/>
    <property type="project" value="UniProtKB-SubCell"/>
</dbReference>
<sequence>MNPTVIPNDISNDDDDINNTTTIAAENSTKFIKMTNNNEFDYDSNNEKIAFNSSSIRNSPTTKSDLQLSNSITNDLIKTLNENHNNDKNNMNKSTMKTTTRQNSNSFMIDVLVGGDTKSFSSATKLSDKSQLYNECSIKDDQSSLSSPQSSSPTMTTTPTTSQSSMISDLLWSQQWHELKRIQQLYYEKLYSDSSCSIINRQQSQENHLSQSCSSTSSSSSSTSSSTSSSLISNRFGSLNDNNDKQWQDQLLAYYANLFFQQQTNSSISSYAEFMYRLNSLKNSNSITSPSVIMNEMKKSKIATDNDDENVKIDDDDDHHDDHNVYELNEFSDNNNGDCKYLKTIDSCNNNEMLNEKRKNSSSHRLYELCSNLSQSPKSLSLSPQQHSSLTAASNGQIVSSNKMSINDLMNENRKYSNEKIVLDIPNSLNDLNYYSSSASQSRSSLPYCDKYDPLSIKSKHQSSHHYQLIHDNNPLTKMNERSPSPHSINKASFNDSNHSSSSSASSSSSSAATTTTTSPSAAAAAAAAYHFSNMFRKPKRIRTAFSPGQLLRLEEIFEKNRYVVGCERKQLARDLNLSETQIKVWFQNRRTKHKREKHIINNSGVNVNHGHGNHHNHHHHQLNQTQNLFASSSSLRSHHQHPIHSHLVNDELLAAKKLFIRSNPTTTSFRSSSSSSSSSTTSTIKSNNSGKSIGNVFNNFKNSTTTSSSTEQRNTLMAK</sequence>
<dbReference type="InterPro" id="IPR001356">
    <property type="entry name" value="HD"/>
</dbReference>
<feature type="compositionally biased region" description="Polar residues" evidence="8">
    <location>
        <begin position="691"/>
        <end position="703"/>
    </location>
</feature>
<evidence type="ECO:0000256" key="5">
    <source>
        <dbReference type="ARBA" id="ARBA00023242"/>
    </source>
</evidence>
<evidence type="ECO:0000256" key="1">
    <source>
        <dbReference type="ARBA" id="ARBA00004123"/>
    </source>
</evidence>
<feature type="domain" description="Homeobox" evidence="9">
    <location>
        <begin position="537"/>
        <end position="597"/>
    </location>
</feature>
<dbReference type="SMART" id="SM00389">
    <property type="entry name" value="HOX"/>
    <property type="match status" value="1"/>
</dbReference>
<gene>
    <name evidence="11" type="primary">LOC113797378</name>
</gene>
<organism evidence="10 11">
    <name type="scientific">Dermatophagoides pteronyssinus</name>
    <name type="common">European house dust mite</name>
    <dbReference type="NCBI Taxonomy" id="6956"/>
    <lineage>
        <taxon>Eukaryota</taxon>
        <taxon>Metazoa</taxon>
        <taxon>Ecdysozoa</taxon>
        <taxon>Arthropoda</taxon>
        <taxon>Chelicerata</taxon>
        <taxon>Arachnida</taxon>
        <taxon>Acari</taxon>
        <taxon>Acariformes</taxon>
        <taxon>Sarcoptiformes</taxon>
        <taxon>Astigmata</taxon>
        <taxon>Psoroptidia</taxon>
        <taxon>Analgoidea</taxon>
        <taxon>Pyroglyphidae</taxon>
        <taxon>Dermatophagoidinae</taxon>
        <taxon>Dermatophagoides</taxon>
    </lineage>
</organism>
<dbReference type="InterPro" id="IPR050877">
    <property type="entry name" value="EMX-VAX-Noto_Homeobox_TFs"/>
</dbReference>
<protein>
    <recommendedName>
        <fullName evidence="9">Homeobox domain-containing protein</fullName>
    </recommendedName>
</protein>
<dbReference type="OrthoDB" id="6159439at2759"/>
<dbReference type="PANTHER" id="PTHR24339:SF28">
    <property type="entry name" value="E5-RELATED"/>
    <property type="match status" value="1"/>
</dbReference>
<feature type="region of interest" description="Disordered" evidence="8">
    <location>
        <begin position="665"/>
        <end position="720"/>
    </location>
</feature>
<evidence type="ECO:0000256" key="2">
    <source>
        <dbReference type="ARBA" id="ARBA00007397"/>
    </source>
</evidence>
<feature type="compositionally biased region" description="Low complexity" evidence="8">
    <location>
        <begin position="665"/>
        <end position="690"/>
    </location>
</feature>
<evidence type="ECO:0000259" key="9">
    <source>
        <dbReference type="PROSITE" id="PS50071"/>
    </source>
</evidence>
<dbReference type="PROSITE" id="PS50071">
    <property type="entry name" value="HOMEOBOX_2"/>
    <property type="match status" value="1"/>
</dbReference>
<reference evidence="11" key="1">
    <citation type="submission" date="2025-08" db="UniProtKB">
        <authorList>
            <consortium name="RefSeq"/>
        </authorList>
    </citation>
    <scope>IDENTIFICATION</scope>
    <source>
        <strain evidence="11">Airmid</strain>
    </source>
</reference>
<keyword evidence="5 6" id="KW-0539">Nucleus</keyword>
<dbReference type="PROSITE" id="PS00027">
    <property type="entry name" value="HOMEOBOX_1"/>
    <property type="match status" value="1"/>
</dbReference>
<keyword evidence="10" id="KW-1185">Reference proteome</keyword>
<dbReference type="InParanoid" id="A0A6P6YDM0"/>
<feature type="compositionally biased region" description="Low complexity" evidence="8">
    <location>
        <begin position="143"/>
        <end position="163"/>
    </location>
</feature>
<feature type="region of interest" description="Disordered" evidence="8">
    <location>
        <begin position="139"/>
        <end position="163"/>
    </location>
</feature>
<feature type="compositionally biased region" description="Polar residues" evidence="8">
    <location>
        <begin position="474"/>
        <end position="499"/>
    </location>
</feature>
<feature type="region of interest" description="Disordered" evidence="8">
    <location>
        <begin position="473"/>
        <end position="516"/>
    </location>
</feature>
<dbReference type="KEGG" id="dpte:113797378"/>
<name>A0A6P6YDM0_DERPT</name>
<dbReference type="PANTHER" id="PTHR24339">
    <property type="entry name" value="HOMEOBOX PROTEIN EMX-RELATED"/>
    <property type="match status" value="1"/>
</dbReference>
<feature type="compositionally biased region" description="Low complexity" evidence="8">
    <location>
        <begin position="500"/>
        <end position="516"/>
    </location>
</feature>
<dbReference type="GO" id="GO:0000981">
    <property type="term" value="F:DNA-binding transcription factor activity, RNA polymerase II-specific"/>
    <property type="evidence" value="ECO:0007669"/>
    <property type="project" value="InterPro"/>
</dbReference>
<evidence type="ECO:0000256" key="7">
    <source>
        <dbReference type="RuleBase" id="RU000682"/>
    </source>
</evidence>
<dbReference type="CDD" id="cd00086">
    <property type="entry name" value="homeodomain"/>
    <property type="match status" value="1"/>
</dbReference>
<proteinExistence type="inferred from homology"/>
<dbReference type="Gene3D" id="1.10.10.60">
    <property type="entry name" value="Homeodomain-like"/>
    <property type="match status" value="1"/>
</dbReference>
<dbReference type="InterPro" id="IPR017970">
    <property type="entry name" value="Homeobox_CS"/>
</dbReference>
<keyword evidence="4 6" id="KW-0371">Homeobox</keyword>
<comment type="similarity">
    <text evidence="2">Belongs to the EMX homeobox family.</text>
</comment>
<feature type="region of interest" description="Disordered" evidence="8">
    <location>
        <begin position="209"/>
        <end position="228"/>
    </location>
</feature>
<comment type="subcellular location">
    <subcellularLocation>
        <location evidence="1 6 7">Nucleus</location>
    </subcellularLocation>
</comment>
<dbReference type="Proteomes" id="UP000515146">
    <property type="component" value="Unplaced"/>
</dbReference>
<dbReference type="InterPro" id="IPR009057">
    <property type="entry name" value="Homeodomain-like_sf"/>
</dbReference>
<dbReference type="AlphaFoldDB" id="A0A6P6YDM0"/>
<evidence type="ECO:0000256" key="3">
    <source>
        <dbReference type="ARBA" id="ARBA00023125"/>
    </source>
</evidence>
<evidence type="ECO:0000256" key="6">
    <source>
        <dbReference type="PROSITE-ProRule" id="PRU00108"/>
    </source>
</evidence>